<dbReference type="Proteomes" id="UP000199701">
    <property type="component" value="Unassembled WGS sequence"/>
</dbReference>
<keyword evidence="1" id="KW-1133">Transmembrane helix</keyword>
<evidence type="ECO:0000256" key="1">
    <source>
        <dbReference type="SAM" id="Phobius"/>
    </source>
</evidence>
<protein>
    <recommendedName>
        <fullName evidence="2">DUF58 domain-containing protein</fullName>
    </recommendedName>
</protein>
<feature type="transmembrane region" description="Helical" evidence="1">
    <location>
        <begin position="7"/>
        <end position="23"/>
    </location>
</feature>
<dbReference type="AlphaFoldDB" id="A0A1I0NLP5"/>
<dbReference type="OrthoDB" id="9778037at2"/>
<keyword evidence="4" id="KW-1185">Reference proteome</keyword>
<reference evidence="3 4" key="1">
    <citation type="submission" date="2016-10" db="EMBL/GenBank/DDBJ databases">
        <authorList>
            <person name="de Groot N.N."/>
        </authorList>
    </citation>
    <scope>NUCLEOTIDE SEQUENCE [LARGE SCALE GENOMIC DNA]</scope>
    <source>
        <strain evidence="3 4">DSM 9179</strain>
    </source>
</reference>
<keyword evidence="1" id="KW-0472">Membrane</keyword>
<dbReference type="Pfam" id="PF01882">
    <property type="entry name" value="DUF58"/>
    <property type="match status" value="1"/>
</dbReference>
<evidence type="ECO:0000313" key="4">
    <source>
        <dbReference type="Proteomes" id="UP000199701"/>
    </source>
</evidence>
<dbReference type="STRING" id="99656.SAMN05421659_103204"/>
<dbReference type="PANTHER" id="PTHR34351">
    <property type="entry name" value="SLR1927 PROTEIN-RELATED"/>
    <property type="match status" value="1"/>
</dbReference>
<name>A0A1I0NLP5_9FIRM</name>
<evidence type="ECO:0000313" key="3">
    <source>
        <dbReference type="EMBL" id="SEW02236.1"/>
    </source>
</evidence>
<accession>A0A1I0NLP5</accession>
<dbReference type="InterPro" id="IPR002881">
    <property type="entry name" value="DUF58"/>
</dbReference>
<feature type="transmembrane region" description="Helical" evidence="1">
    <location>
        <begin position="29"/>
        <end position="47"/>
    </location>
</feature>
<dbReference type="EMBL" id="FOJI01000003">
    <property type="protein sequence ID" value="SEW02236.1"/>
    <property type="molecule type" value="Genomic_DNA"/>
</dbReference>
<gene>
    <name evidence="3" type="ORF">SAMN05421659_103204</name>
</gene>
<keyword evidence="1" id="KW-0812">Transmembrane</keyword>
<feature type="domain" description="DUF58" evidence="2">
    <location>
        <begin position="198"/>
        <end position="281"/>
    </location>
</feature>
<organism evidence="3 4">
    <name type="scientific">[Clostridium] fimetarium</name>
    <dbReference type="NCBI Taxonomy" id="99656"/>
    <lineage>
        <taxon>Bacteria</taxon>
        <taxon>Bacillati</taxon>
        <taxon>Bacillota</taxon>
        <taxon>Clostridia</taxon>
        <taxon>Lachnospirales</taxon>
        <taxon>Lachnospiraceae</taxon>
    </lineage>
</organism>
<evidence type="ECO:0000259" key="2">
    <source>
        <dbReference type="Pfam" id="PF01882"/>
    </source>
</evidence>
<dbReference type="RefSeq" id="WP_092451370.1">
    <property type="nucleotide sequence ID" value="NZ_FOJI01000003.1"/>
</dbReference>
<sequence>MLTRKIVYLISMLAIILINIMYVEYSPYIVLLIMILLPLTLYIYIFVTSKLISVHTKMEDQTVDRGDKIKFEIIVNNISFFPAPNITVMVEYKYNNCNESMYKQFVINAKGFEKTRVSGNMKLNYCGDLSIGIKNAYIYDPLKIFKCAIQCNDYNHIIVMPKLVEPDYYTLHTPDNSILDSQYFSKKTSGSDSSEIFDIREYKDGDNVSRIHWKLSAKQDNLIVKEFSMPIHKLNVILVELSDGENEQQRKNLDGVYELVYAIGNFACIKERTFKLVFYSKQIKALKIIEIESKDMLIDAIHTLIEEGTYPDKPYALNEFQIADMPDIQRVYYVTSHIGDDLMEFLDERKDTNFFIYNIEDGTRECESLEIKGAMLLNVDRNDIKQCLNTILI</sequence>
<proteinExistence type="predicted"/>